<keyword evidence="2" id="KW-1185">Reference proteome</keyword>
<protein>
    <submittedName>
        <fullName evidence="1">Uncharacterized protein</fullName>
    </submittedName>
</protein>
<dbReference type="EMBL" id="SUNJ01007294">
    <property type="protein sequence ID" value="TPP62113.1"/>
    <property type="molecule type" value="Genomic_DNA"/>
</dbReference>
<reference evidence="1 2" key="1">
    <citation type="submission" date="2019-04" db="EMBL/GenBank/DDBJ databases">
        <title>Annotation for the trematode Fasciola gigantica.</title>
        <authorList>
            <person name="Choi Y.-J."/>
        </authorList>
    </citation>
    <scope>NUCLEOTIDE SEQUENCE [LARGE SCALE GENOMIC DNA]</scope>
    <source>
        <strain evidence="1">Uganda_cow_1</strain>
    </source>
</reference>
<sequence length="60" mass="6588">MQAVLRRTLSMAKQAAILKQPAQSSAKLELRLIQSLDDIRNPPMGCCYVEQIGSKENGAD</sequence>
<evidence type="ECO:0000313" key="1">
    <source>
        <dbReference type="EMBL" id="TPP62113.1"/>
    </source>
</evidence>
<accession>A0A504YLE4</accession>
<organism evidence="1 2">
    <name type="scientific">Fasciola gigantica</name>
    <name type="common">Giant liver fluke</name>
    <dbReference type="NCBI Taxonomy" id="46835"/>
    <lineage>
        <taxon>Eukaryota</taxon>
        <taxon>Metazoa</taxon>
        <taxon>Spiralia</taxon>
        <taxon>Lophotrochozoa</taxon>
        <taxon>Platyhelminthes</taxon>
        <taxon>Trematoda</taxon>
        <taxon>Digenea</taxon>
        <taxon>Plagiorchiida</taxon>
        <taxon>Echinostomata</taxon>
        <taxon>Echinostomatoidea</taxon>
        <taxon>Fasciolidae</taxon>
        <taxon>Fasciola</taxon>
    </lineage>
</organism>
<name>A0A504YLE4_FASGI</name>
<gene>
    <name evidence="1" type="ORF">FGIG_05054</name>
</gene>
<dbReference type="AlphaFoldDB" id="A0A504YLE4"/>
<dbReference type="Proteomes" id="UP000316759">
    <property type="component" value="Unassembled WGS sequence"/>
</dbReference>
<evidence type="ECO:0000313" key="2">
    <source>
        <dbReference type="Proteomes" id="UP000316759"/>
    </source>
</evidence>
<dbReference type="OrthoDB" id="2104723at2759"/>
<proteinExistence type="predicted"/>
<comment type="caution">
    <text evidence="1">The sequence shown here is derived from an EMBL/GenBank/DDBJ whole genome shotgun (WGS) entry which is preliminary data.</text>
</comment>